<organism evidence="4 5">
    <name type="scientific">Candidatus Nitronauta litoralis</name>
    <dbReference type="NCBI Taxonomy" id="2705533"/>
    <lineage>
        <taxon>Bacteria</taxon>
        <taxon>Pseudomonadati</taxon>
        <taxon>Nitrospinota/Tectimicrobiota group</taxon>
        <taxon>Nitrospinota</taxon>
        <taxon>Nitrospinia</taxon>
        <taxon>Nitrospinales</taxon>
        <taxon>Nitrospinaceae</taxon>
        <taxon>Candidatus Nitronauta</taxon>
    </lineage>
</organism>
<dbReference type="PANTHER" id="PTHR10545">
    <property type="entry name" value="DIAMINE N-ACETYLTRANSFERASE"/>
    <property type="match status" value="1"/>
</dbReference>
<dbReference type="KEGG" id="nli:G3M70_10715"/>
<name>A0A7T0G091_9BACT</name>
<accession>A0A7T0G091</accession>
<dbReference type="InterPro" id="IPR016181">
    <property type="entry name" value="Acyl_CoA_acyltransferase"/>
</dbReference>
<dbReference type="Proteomes" id="UP000594688">
    <property type="component" value="Chromosome"/>
</dbReference>
<dbReference type="Gene3D" id="3.40.630.30">
    <property type="match status" value="1"/>
</dbReference>
<dbReference type="EMBL" id="CP048685">
    <property type="protein sequence ID" value="QPJ62315.1"/>
    <property type="molecule type" value="Genomic_DNA"/>
</dbReference>
<evidence type="ECO:0000313" key="5">
    <source>
        <dbReference type="Proteomes" id="UP000594688"/>
    </source>
</evidence>
<evidence type="ECO:0000256" key="1">
    <source>
        <dbReference type="ARBA" id="ARBA00022679"/>
    </source>
</evidence>
<dbReference type="AlphaFoldDB" id="A0A7T0G091"/>
<protein>
    <submittedName>
        <fullName evidence="4">GNAT family N-acetyltransferase</fullName>
    </submittedName>
</protein>
<dbReference type="GO" id="GO:0008080">
    <property type="term" value="F:N-acetyltransferase activity"/>
    <property type="evidence" value="ECO:0007669"/>
    <property type="project" value="TreeGrafter"/>
</dbReference>
<proteinExistence type="predicted"/>
<gene>
    <name evidence="4" type="ORF">G3M70_10715</name>
</gene>
<keyword evidence="1 4" id="KW-0808">Transferase</keyword>
<dbReference type="InterPro" id="IPR051016">
    <property type="entry name" value="Diverse_Substrate_AcTransf"/>
</dbReference>
<evidence type="ECO:0000259" key="3">
    <source>
        <dbReference type="PROSITE" id="PS51186"/>
    </source>
</evidence>
<evidence type="ECO:0000256" key="2">
    <source>
        <dbReference type="ARBA" id="ARBA00023315"/>
    </source>
</evidence>
<dbReference type="SUPFAM" id="SSF55729">
    <property type="entry name" value="Acyl-CoA N-acyltransferases (Nat)"/>
    <property type="match status" value="1"/>
</dbReference>
<dbReference type="CDD" id="cd04301">
    <property type="entry name" value="NAT_SF"/>
    <property type="match status" value="1"/>
</dbReference>
<dbReference type="PANTHER" id="PTHR10545:SF42">
    <property type="entry name" value="ACETYLTRANSFERASE"/>
    <property type="match status" value="1"/>
</dbReference>
<keyword evidence="2" id="KW-0012">Acyltransferase</keyword>
<reference evidence="4 5" key="1">
    <citation type="submission" date="2020-02" db="EMBL/GenBank/DDBJ databases">
        <title>Genomic and physiological characterization of two novel Nitrospinaceae genera.</title>
        <authorList>
            <person name="Mueller A.J."/>
            <person name="Jung M.-Y."/>
            <person name="Strachan C.R."/>
            <person name="Herbold C.W."/>
            <person name="Kirkegaard R.H."/>
            <person name="Daims H."/>
        </authorList>
    </citation>
    <scope>NUCLEOTIDE SEQUENCE [LARGE SCALE GENOMIC DNA]</scope>
    <source>
        <strain evidence="4">EB</strain>
    </source>
</reference>
<evidence type="ECO:0000313" key="4">
    <source>
        <dbReference type="EMBL" id="QPJ62315.1"/>
    </source>
</evidence>
<dbReference type="InterPro" id="IPR000182">
    <property type="entry name" value="GNAT_dom"/>
</dbReference>
<dbReference type="Pfam" id="PF00583">
    <property type="entry name" value="Acetyltransf_1"/>
    <property type="match status" value="1"/>
</dbReference>
<feature type="domain" description="N-acetyltransferase" evidence="3">
    <location>
        <begin position="2"/>
        <end position="147"/>
    </location>
</feature>
<dbReference type="PROSITE" id="PS51186">
    <property type="entry name" value="GNAT"/>
    <property type="match status" value="1"/>
</dbReference>
<sequence>MASINPPNAHDKSDWLKLWQGYLEFYKSDLPEKISDLTWERFFDPNEPVFSLGAYEGETMVGFVNYILHRSTWSESHYCYLEDIFVSPSKRGRGIGGQLISAVQDCAQEAGCARLYWMTHEDNITAQMLYDKVARKSGFIQYRLPLE</sequence>